<keyword evidence="5" id="KW-0560">Oxidoreductase</keyword>
<name>A0A1W5CUS5_9LECA</name>
<feature type="region of interest" description="Disordered" evidence="8">
    <location>
        <begin position="1"/>
        <end position="21"/>
    </location>
</feature>
<evidence type="ECO:0000259" key="9">
    <source>
        <dbReference type="PROSITE" id="PS51405"/>
    </source>
</evidence>
<evidence type="ECO:0000256" key="1">
    <source>
        <dbReference type="ARBA" id="ARBA00001970"/>
    </source>
</evidence>
<dbReference type="PANTHER" id="PTHR33577:SF9">
    <property type="entry name" value="PEROXIDASE STCC"/>
    <property type="match status" value="1"/>
</dbReference>
<dbReference type="InterPro" id="IPR036851">
    <property type="entry name" value="Chloroperoxidase-like_sf"/>
</dbReference>
<keyword evidence="6" id="KW-0408">Iron</keyword>
<keyword evidence="3" id="KW-0349">Heme</keyword>
<comment type="cofactor">
    <cofactor evidence="1">
        <name>heme b</name>
        <dbReference type="ChEBI" id="CHEBI:60344"/>
    </cofactor>
</comment>
<dbReference type="EMBL" id="FWEW01000284">
    <property type="protein sequence ID" value="SLM34475.1"/>
    <property type="molecule type" value="Genomic_DNA"/>
</dbReference>
<evidence type="ECO:0000256" key="4">
    <source>
        <dbReference type="ARBA" id="ARBA00022723"/>
    </source>
</evidence>
<dbReference type="GO" id="GO:0046872">
    <property type="term" value="F:metal ion binding"/>
    <property type="evidence" value="ECO:0007669"/>
    <property type="project" value="UniProtKB-KW"/>
</dbReference>
<dbReference type="PANTHER" id="PTHR33577">
    <property type="entry name" value="STERIGMATOCYSTIN BIOSYNTHESIS PEROXIDASE STCC-RELATED"/>
    <property type="match status" value="1"/>
</dbReference>
<evidence type="ECO:0000313" key="11">
    <source>
        <dbReference type="Proteomes" id="UP000192927"/>
    </source>
</evidence>
<evidence type="ECO:0000313" key="10">
    <source>
        <dbReference type="EMBL" id="SLM34475.1"/>
    </source>
</evidence>
<comment type="similarity">
    <text evidence="7">Belongs to the chloroperoxidase family.</text>
</comment>
<dbReference type="Proteomes" id="UP000192927">
    <property type="component" value="Unassembled WGS sequence"/>
</dbReference>
<dbReference type="SUPFAM" id="SSF47571">
    <property type="entry name" value="Cloroperoxidase"/>
    <property type="match status" value="1"/>
</dbReference>
<evidence type="ECO:0000256" key="6">
    <source>
        <dbReference type="ARBA" id="ARBA00023004"/>
    </source>
</evidence>
<evidence type="ECO:0000256" key="3">
    <source>
        <dbReference type="ARBA" id="ARBA00022617"/>
    </source>
</evidence>
<keyword evidence="2 10" id="KW-0575">Peroxidase</keyword>
<organism evidence="10 11">
    <name type="scientific">Lasallia pustulata</name>
    <dbReference type="NCBI Taxonomy" id="136370"/>
    <lineage>
        <taxon>Eukaryota</taxon>
        <taxon>Fungi</taxon>
        <taxon>Dikarya</taxon>
        <taxon>Ascomycota</taxon>
        <taxon>Pezizomycotina</taxon>
        <taxon>Lecanoromycetes</taxon>
        <taxon>OSLEUM clade</taxon>
        <taxon>Umbilicariomycetidae</taxon>
        <taxon>Umbilicariales</taxon>
        <taxon>Umbilicariaceae</taxon>
        <taxon>Lasallia</taxon>
    </lineage>
</organism>
<accession>A0A1W5CUS5</accession>
<evidence type="ECO:0000256" key="8">
    <source>
        <dbReference type="SAM" id="MobiDB-lite"/>
    </source>
</evidence>
<reference evidence="11" key="1">
    <citation type="submission" date="2017-03" db="EMBL/GenBank/DDBJ databases">
        <authorList>
            <person name="Sharma R."/>
            <person name="Thines M."/>
        </authorList>
    </citation>
    <scope>NUCLEOTIDE SEQUENCE [LARGE SCALE GENOMIC DNA]</scope>
</reference>
<keyword evidence="4" id="KW-0479">Metal-binding</keyword>
<dbReference type="InterPro" id="IPR000028">
    <property type="entry name" value="Chloroperoxidase"/>
</dbReference>
<evidence type="ECO:0000256" key="7">
    <source>
        <dbReference type="ARBA" id="ARBA00025795"/>
    </source>
</evidence>
<evidence type="ECO:0000256" key="2">
    <source>
        <dbReference type="ARBA" id="ARBA00022559"/>
    </source>
</evidence>
<dbReference type="Gene3D" id="1.10.489.10">
    <property type="entry name" value="Chloroperoxidase-like"/>
    <property type="match status" value="1"/>
</dbReference>
<evidence type="ECO:0000256" key="5">
    <source>
        <dbReference type="ARBA" id="ARBA00023002"/>
    </source>
</evidence>
<protein>
    <submittedName>
        <fullName evidence="10">Chloroperoxidase</fullName>
    </submittedName>
</protein>
<dbReference type="Pfam" id="PF01328">
    <property type="entry name" value="Peroxidase_2"/>
    <property type="match status" value="1"/>
</dbReference>
<keyword evidence="11" id="KW-1185">Reference proteome</keyword>
<dbReference type="PROSITE" id="PS51405">
    <property type="entry name" value="HEME_HALOPEROXIDASE"/>
    <property type="match status" value="1"/>
</dbReference>
<sequence>MASPTPGRPLQPGTYSPPHPTDLRSPCPIINALANHGHLPRDGRSIHAHQFRTALSHIGVSSTISSAITYAAYLEHLPSPPRGIWAFIHSPLAYFLRRFGLRNHGQRDATGEKCLDLDQLDRHGAIEHDVSLSRRDKAQGDNHSLQPELVEQLLAAASDGKVLTTEDFARLRRTRIAQQRRDNPELEYGTSQHTFGCAEEAFIQTVFGGREGEVPVKYVRALFAEERLPVEEGWRGRWWWKVGFLELNLQAERIKKMIGSIK</sequence>
<dbReference type="AlphaFoldDB" id="A0A1W5CUS5"/>
<proteinExistence type="inferred from homology"/>
<feature type="domain" description="Heme haloperoxidase family profile" evidence="9">
    <location>
        <begin position="11"/>
        <end position="249"/>
    </location>
</feature>
<dbReference type="GO" id="GO:0004601">
    <property type="term" value="F:peroxidase activity"/>
    <property type="evidence" value="ECO:0007669"/>
    <property type="project" value="UniProtKB-KW"/>
</dbReference>